<dbReference type="InterPro" id="IPR011989">
    <property type="entry name" value="ARM-like"/>
</dbReference>
<dbReference type="Pfam" id="PF13484">
    <property type="entry name" value="Fer4_16"/>
    <property type="match status" value="1"/>
</dbReference>
<name>A0ABV8XMK1_9DEIO</name>
<sequence length="380" mass="41279">MKAQELLADLATTLGADAVGWAPAQVPVGAGEEYAHWLAAGRHAGMDYLERQLPARRDPGSRLEGAASVLVLGVSHAFAEPTVPEGGIRLGRVARYAWTPDYHDQLQPLLTRLEDEAASLGVRAKGYVDHGPVMERLFAAQGFLGWRGKSGMNVSTRLGAFVTLAVLLTDLPFGEPTPTHPDRCGRCVRCVLSCPTGAIGPDRAIDARRCVSYLTIEHRGPLPLEQRAGVGDWLFGCDICSEVCPWSAKAGPLAKLLRPEPELAHPDLRAFFGVSERAFERRFAGSAFLRARRKGMARNALTVLGNTRDPRGWPLLLQALEDPAWEVREAAAWALGQWEEGRHVRALLTDPHETVQQRAQEVLEGTSGAGQASLKPAWTS</sequence>
<evidence type="ECO:0000256" key="1">
    <source>
        <dbReference type="ARBA" id="ARBA00022485"/>
    </source>
</evidence>
<dbReference type="Gene3D" id="3.30.70.20">
    <property type="match status" value="1"/>
</dbReference>
<dbReference type="InterPro" id="IPR004453">
    <property type="entry name" value="QueG"/>
</dbReference>
<dbReference type="SMART" id="SM00567">
    <property type="entry name" value="EZ_HEAT"/>
    <property type="match status" value="2"/>
</dbReference>
<accession>A0ABV8XMK1</accession>
<dbReference type="InterPro" id="IPR017900">
    <property type="entry name" value="4Fe4S_Fe_S_CS"/>
</dbReference>
<keyword evidence="3" id="KW-0819">tRNA processing</keyword>
<evidence type="ECO:0000256" key="7">
    <source>
        <dbReference type="ARBA" id="ARBA00023004"/>
    </source>
</evidence>
<dbReference type="InterPro" id="IPR017896">
    <property type="entry name" value="4Fe4S_Fe-S-bd"/>
</dbReference>
<keyword evidence="5" id="KW-0671">Queuosine biosynthesis</keyword>
<protein>
    <submittedName>
        <fullName evidence="10">tRNA epoxyqueuosine(34) reductase QueG</fullName>
        <ecNumber evidence="10">1.17.99.6</ecNumber>
    </submittedName>
</protein>
<dbReference type="Proteomes" id="UP001595998">
    <property type="component" value="Unassembled WGS sequence"/>
</dbReference>
<evidence type="ECO:0000256" key="8">
    <source>
        <dbReference type="ARBA" id="ARBA00023014"/>
    </source>
</evidence>
<dbReference type="GO" id="GO:0052693">
    <property type="term" value="F:epoxyqueuosine reductase activity"/>
    <property type="evidence" value="ECO:0007669"/>
    <property type="project" value="UniProtKB-EC"/>
</dbReference>
<dbReference type="Gene3D" id="1.25.10.10">
    <property type="entry name" value="Leucine-rich Repeat Variant"/>
    <property type="match status" value="1"/>
</dbReference>
<dbReference type="Pfam" id="PF08331">
    <property type="entry name" value="QueG_DUF1730"/>
    <property type="match status" value="1"/>
</dbReference>
<dbReference type="PANTHER" id="PTHR30002">
    <property type="entry name" value="EPOXYQUEUOSINE REDUCTASE"/>
    <property type="match status" value="1"/>
</dbReference>
<dbReference type="EMBL" id="JBHSEH010000005">
    <property type="protein sequence ID" value="MFC4426041.1"/>
    <property type="molecule type" value="Genomic_DNA"/>
</dbReference>
<gene>
    <name evidence="10" type="primary">queG</name>
    <name evidence="10" type="ORF">ACFOZ9_07420</name>
</gene>
<evidence type="ECO:0000313" key="10">
    <source>
        <dbReference type="EMBL" id="MFC4426041.1"/>
    </source>
</evidence>
<organism evidence="10 11">
    <name type="scientific">Deinococcus navajonensis</name>
    <dbReference type="NCBI Taxonomy" id="309884"/>
    <lineage>
        <taxon>Bacteria</taxon>
        <taxon>Thermotogati</taxon>
        <taxon>Deinococcota</taxon>
        <taxon>Deinococci</taxon>
        <taxon>Deinococcales</taxon>
        <taxon>Deinococcaceae</taxon>
        <taxon>Deinococcus</taxon>
    </lineage>
</organism>
<dbReference type="PROSITE" id="PS00198">
    <property type="entry name" value="4FE4S_FER_1"/>
    <property type="match status" value="1"/>
</dbReference>
<evidence type="ECO:0000313" key="11">
    <source>
        <dbReference type="Proteomes" id="UP001595998"/>
    </source>
</evidence>
<dbReference type="InterPro" id="IPR004155">
    <property type="entry name" value="PBS_lyase_HEAT"/>
</dbReference>
<evidence type="ECO:0000256" key="5">
    <source>
        <dbReference type="ARBA" id="ARBA00022785"/>
    </source>
</evidence>
<keyword evidence="7" id="KW-0408">Iron</keyword>
<keyword evidence="11" id="KW-1185">Reference proteome</keyword>
<evidence type="ECO:0000259" key="9">
    <source>
        <dbReference type="PROSITE" id="PS51379"/>
    </source>
</evidence>
<dbReference type="Pfam" id="PF13646">
    <property type="entry name" value="HEAT_2"/>
    <property type="match status" value="1"/>
</dbReference>
<dbReference type="EC" id="1.17.99.6" evidence="10"/>
<dbReference type="SUPFAM" id="SSF46548">
    <property type="entry name" value="alpha-helical ferredoxin"/>
    <property type="match status" value="1"/>
</dbReference>
<evidence type="ECO:0000256" key="4">
    <source>
        <dbReference type="ARBA" id="ARBA00022723"/>
    </source>
</evidence>
<keyword evidence="2" id="KW-0963">Cytoplasm</keyword>
<evidence type="ECO:0000256" key="3">
    <source>
        <dbReference type="ARBA" id="ARBA00022694"/>
    </source>
</evidence>
<keyword evidence="8" id="KW-0411">Iron-sulfur</keyword>
<dbReference type="RefSeq" id="WP_380038027.1">
    <property type="nucleotide sequence ID" value="NZ_JBHSEH010000005.1"/>
</dbReference>
<keyword evidence="1" id="KW-0004">4Fe-4S</keyword>
<feature type="domain" description="4Fe-4S ferredoxin-type" evidence="9">
    <location>
        <begin position="174"/>
        <end position="204"/>
    </location>
</feature>
<dbReference type="PROSITE" id="PS51379">
    <property type="entry name" value="4FE4S_FER_2"/>
    <property type="match status" value="1"/>
</dbReference>
<keyword evidence="4" id="KW-0479">Metal-binding</keyword>
<evidence type="ECO:0000256" key="6">
    <source>
        <dbReference type="ARBA" id="ARBA00023002"/>
    </source>
</evidence>
<evidence type="ECO:0000256" key="2">
    <source>
        <dbReference type="ARBA" id="ARBA00022490"/>
    </source>
</evidence>
<dbReference type="NCBIfam" id="TIGR00276">
    <property type="entry name" value="tRNA epoxyqueuosine(34) reductase QueG"/>
    <property type="match status" value="1"/>
</dbReference>
<dbReference type="PANTHER" id="PTHR30002:SF4">
    <property type="entry name" value="EPOXYQUEUOSINE REDUCTASE"/>
    <property type="match status" value="1"/>
</dbReference>
<proteinExistence type="predicted"/>
<dbReference type="InterPro" id="IPR013542">
    <property type="entry name" value="QueG_DUF1730"/>
</dbReference>
<dbReference type="InterPro" id="IPR016024">
    <property type="entry name" value="ARM-type_fold"/>
</dbReference>
<keyword evidence="6 10" id="KW-0560">Oxidoreductase</keyword>
<dbReference type="SUPFAM" id="SSF48371">
    <property type="entry name" value="ARM repeat"/>
    <property type="match status" value="1"/>
</dbReference>
<comment type="caution">
    <text evidence="10">The sequence shown here is derived from an EMBL/GenBank/DDBJ whole genome shotgun (WGS) entry which is preliminary data.</text>
</comment>
<reference evidence="11" key="1">
    <citation type="journal article" date="2019" name="Int. J. Syst. Evol. Microbiol.">
        <title>The Global Catalogue of Microorganisms (GCM) 10K type strain sequencing project: providing services to taxonomists for standard genome sequencing and annotation.</title>
        <authorList>
            <consortium name="The Broad Institute Genomics Platform"/>
            <consortium name="The Broad Institute Genome Sequencing Center for Infectious Disease"/>
            <person name="Wu L."/>
            <person name="Ma J."/>
        </authorList>
    </citation>
    <scope>NUCLEOTIDE SEQUENCE [LARGE SCALE GENOMIC DNA]</scope>
    <source>
        <strain evidence="11">CCUG 56029</strain>
    </source>
</reference>